<evidence type="ECO:0000256" key="2">
    <source>
        <dbReference type="ARBA" id="ARBA00022552"/>
    </source>
</evidence>
<dbReference type="HAMAP" id="MF_00607">
    <property type="entry name" value="16SrRNA_methyltr_A"/>
    <property type="match status" value="1"/>
</dbReference>
<feature type="domain" description="Ribosomal RNA adenine methylase transferase N-terminal" evidence="9">
    <location>
        <begin position="31"/>
        <end position="195"/>
    </location>
</feature>
<dbReference type="GO" id="GO:0000179">
    <property type="term" value="F:rRNA (adenine-N6,N6-)-dimethyltransferase activity"/>
    <property type="evidence" value="ECO:0007669"/>
    <property type="project" value="UniProtKB-UniRule"/>
</dbReference>
<keyword evidence="1 7" id="KW-0963">Cytoplasm</keyword>
<dbReference type="FunFam" id="3.40.50.150:FF:000023">
    <property type="entry name" value="Ribosomal RNA small subunit methyltransferase A"/>
    <property type="match status" value="1"/>
</dbReference>
<comment type="similarity">
    <text evidence="7">Belongs to the class I-like SAM-binding methyltransferase superfamily. rRNA adenine N(6)-methyltransferase family. RsmA subfamily.</text>
</comment>
<feature type="binding site" evidence="7 8">
    <location>
        <position position="112"/>
    </location>
    <ligand>
        <name>S-adenosyl-L-methionine</name>
        <dbReference type="ChEBI" id="CHEBI:59789"/>
    </ligand>
</feature>
<proteinExistence type="inferred from homology"/>
<dbReference type="PROSITE" id="PS51689">
    <property type="entry name" value="SAM_RNA_A_N6_MT"/>
    <property type="match status" value="1"/>
</dbReference>
<evidence type="ECO:0000256" key="6">
    <source>
        <dbReference type="ARBA" id="ARBA00022884"/>
    </source>
</evidence>
<organism evidence="10 11">
    <name type="scientific">candidate division MSBL1 archaeon SCGC-AAA382F02</name>
    <dbReference type="NCBI Taxonomy" id="1698282"/>
    <lineage>
        <taxon>Archaea</taxon>
        <taxon>Methanobacteriati</taxon>
        <taxon>Methanobacteriota</taxon>
        <taxon>candidate division MSBL1</taxon>
    </lineage>
</organism>
<name>A0A133VJ06_9EURY</name>
<keyword evidence="6 7" id="KW-0694">RNA-binding</keyword>
<dbReference type="Gene3D" id="1.10.8.100">
    <property type="entry name" value="Ribosomal RNA adenine dimethylase-like, domain 2"/>
    <property type="match status" value="1"/>
</dbReference>
<dbReference type="PATRIC" id="fig|1698282.3.peg.250"/>
<evidence type="ECO:0000256" key="4">
    <source>
        <dbReference type="ARBA" id="ARBA00022679"/>
    </source>
</evidence>
<gene>
    <name evidence="7" type="primary">rsmA</name>
    <name evidence="7" type="synonym">ksgA</name>
    <name evidence="10" type="ORF">AKJ53_00375</name>
</gene>
<dbReference type="AlphaFoldDB" id="A0A133VJ06"/>
<dbReference type="SMART" id="SM00650">
    <property type="entry name" value="rADc"/>
    <property type="match status" value="1"/>
</dbReference>
<feature type="binding site" evidence="7 8">
    <location>
        <position position="26"/>
    </location>
    <ligand>
        <name>S-adenosyl-L-methionine</name>
        <dbReference type="ChEBI" id="CHEBI:59789"/>
    </ligand>
</feature>
<evidence type="ECO:0000313" key="10">
    <source>
        <dbReference type="EMBL" id="KXB06426.1"/>
    </source>
</evidence>
<keyword evidence="11" id="KW-1185">Reference proteome</keyword>
<comment type="function">
    <text evidence="7">Specifically dimethylates two adjacent adenosines in the loop of a conserved hairpin near the 3'-end of 16S rRNA in the 30S particle. May play a critical role in biogenesis of 30S subunits.</text>
</comment>
<dbReference type="InterPro" id="IPR023165">
    <property type="entry name" value="rRNA_Ade_diMease-like_C"/>
</dbReference>
<reference evidence="10 11" key="1">
    <citation type="journal article" date="2016" name="Sci. Rep.">
        <title>Metabolic traits of an uncultured archaeal lineage -MSBL1- from brine pools of the Red Sea.</title>
        <authorList>
            <person name="Mwirichia R."/>
            <person name="Alam I."/>
            <person name="Rashid M."/>
            <person name="Vinu M."/>
            <person name="Ba-Alawi W."/>
            <person name="Anthony Kamau A."/>
            <person name="Kamanda Ngugi D."/>
            <person name="Goker M."/>
            <person name="Klenk H.P."/>
            <person name="Bajic V."/>
            <person name="Stingl U."/>
        </authorList>
    </citation>
    <scope>NUCLEOTIDE SEQUENCE [LARGE SCALE GENOMIC DNA]</scope>
    <source>
        <strain evidence="10">SCGC-AAA382F02</strain>
    </source>
</reference>
<evidence type="ECO:0000256" key="7">
    <source>
        <dbReference type="HAMAP-Rule" id="MF_00607"/>
    </source>
</evidence>
<dbReference type="EC" id="2.1.1.-" evidence="7"/>
<feature type="binding site" evidence="7 8">
    <location>
        <position position="51"/>
    </location>
    <ligand>
        <name>S-adenosyl-L-methionine</name>
        <dbReference type="ChEBI" id="CHEBI:59789"/>
    </ligand>
</feature>
<comment type="caution">
    <text evidence="7 8">Lacks conserved residue(s) required for the propagation of feature annotation.</text>
</comment>
<feature type="binding site" evidence="7 8">
    <location>
        <position position="97"/>
    </location>
    <ligand>
        <name>S-adenosyl-L-methionine</name>
        <dbReference type="ChEBI" id="CHEBI:59789"/>
    </ligand>
</feature>
<sequence length="282" mass="32444">MLRRKTKNLLKKYGIKLSKKYGQSHVVDENILSKITKYADISKDETMLEIGPGIGNLTSFLVKDSEKVISVEKDERLVEALEDRLGDSPNLEIIHGDILEIDFPNFDKIVSNLPYSISSPITFKLLEQDFDLGILMYQKEFAQRMAADPGSSEYSRLSVNVSYRAKIELLDEVPPSAFFPQPEVNSTIVRLEPRERPFKVKDEEVFFQVINGAFQQKRKKLKNGLYYSFSDIFPDLDLSEDEQKEFIDYSLPKEFKNSRPENLTPKDFGEVADLLVENKKDL</sequence>
<evidence type="ECO:0000313" key="11">
    <source>
        <dbReference type="Proteomes" id="UP000070491"/>
    </source>
</evidence>
<dbReference type="InterPro" id="IPR011530">
    <property type="entry name" value="rRNA_adenine_dimethylase"/>
</dbReference>
<dbReference type="PROSITE" id="PS01131">
    <property type="entry name" value="RRNA_A_DIMETH"/>
    <property type="match status" value="1"/>
</dbReference>
<keyword evidence="4 7" id="KW-0808">Transferase</keyword>
<keyword evidence="2 7" id="KW-0698">rRNA processing</keyword>
<dbReference type="PANTHER" id="PTHR11727">
    <property type="entry name" value="DIMETHYLADENOSINE TRANSFERASE"/>
    <property type="match status" value="1"/>
</dbReference>
<evidence type="ECO:0000256" key="1">
    <source>
        <dbReference type="ARBA" id="ARBA00022490"/>
    </source>
</evidence>
<dbReference type="PANTHER" id="PTHR11727:SF7">
    <property type="entry name" value="DIMETHYLADENOSINE TRANSFERASE-RELATED"/>
    <property type="match status" value="1"/>
</dbReference>
<evidence type="ECO:0000256" key="8">
    <source>
        <dbReference type="PROSITE-ProRule" id="PRU01026"/>
    </source>
</evidence>
<keyword evidence="3 7" id="KW-0489">Methyltransferase</keyword>
<dbReference type="EMBL" id="LHYG01000003">
    <property type="protein sequence ID" value="KXB06426.1"/>
    <property type="molecule type" value="Genomic_DNA"/>
</dbReference>
<comment type="caution">
    <text evidence="10">The sequence shown here is derived from an EMBL/GenBank/DDBJ whole genome shotgun (WGS) entry which is preliminary data.</text>
</comment>
<dbReference type="InterPro" id="IPR029063">
    <property type="entry name" value="SAM-dependent_MTases_sf"/>
</dbReference>
<dbReference type="InterPro" id="IPR020596">
    <property type="entry name" value="rRNA_Ade_Mease_Trfase_CS"/>
</dbReference>
<comment type="subcellular location">
    <subcellularLocation>
        <location evidence="7">Cytoplasm</location>
    </subcellularLocation>
</comment>
<protein>
    <recommendedName>
        <fullName evidence="7">Probable ribosomal RNA small subunit methyltransferase A</fullName>
        <ecNumber evidence="7">2.1.1.-</ecNumber>
    </recommendedName>
    <alternativeName>
        <fullName evidence="7">16S rRNA dimethyladenosine transferase</fullName>
    </alternativeName>
    <alternativeName>
        <fullName evidence="7">16S rRNA dimethylase</fullName>
    </alternativeName>
    <alternativeName>
        <fullName evidence="7">S-adenosylmethionine-6-N',N'-adenosyl(rRNA) dimethyltransferase</fullName>
    </alternativeName>
</protein>
<dbReference type="Gene3D" id="3.40.50.150">
    <property type="entry name" value="Vaccinia Virus protein VP39"/>
    <property type="match status" value="1"/>
</dbReference>
<dbReference type="Pfam" id="PF00398">
    <property type="entry name" value="RrnaAD"/>
    <property type="match status" value="1"/>
</dbReference>
<dbReference type="SUPFAM" id="SSF53335">
    <property type="entry name" value="S-adenosyl-L-methionine-dependent methyltransferases"/>
    <property type="match status" value="1"/>
</dbReference>
<evidence type="ECO:0000256" key="5">
    <source>
        <dbReference type="ARBA" id="ARBA00022691"/>
    </source>
</evidence>
<keyword evidence="5 7" id="KW-0949">S-adenosyl-L-methionine</keyword>
<dbReference type="GO" id="GO:0005737">
    <property type="term" value="C:cytoplasm"/>
    <property type="evidence" value="ECO:0007669"/>
    <property type="project" value="UniProtKB-SubCell"/>
</dbReference>
<dbReference type="Proteomes" id="UP000070491">
    <property type="component" value="Unassembled WGS sequence"/>
</dbReference>
<evidence type="ECO:0000256" key="3">
    <source>
        <dbReference type="ARBA" id="ARBA00022603"/>
    </source>
</evidence>
<dbReference type="InterPro" id="IPR020598">
    <property type="entry name" value="rRNA_Ade_methylase_Trfase_N"/>
</dbReference>
<feature type="binding site" evidence="7 8">
    <location>
        <position position="72"/>
    </location>
    <ligand>
        <name>S-adenosyl-L-methionine</name>
        <dbReference type="ChEBI" id="CHEBI:59789"/>
    </ligand>
</feature>
<dbReference type="GO" id="GO:0003723">
    <property type="term" value="F:RNA binding"/>
    <property type="evidence" value="ECO:0007669"/>
    <property type="project" value="UniProtKB-UniRule"/>
</dbReference>
<dbReference type="InterPro" id="IPR001737">
    <property type="entry name" value="KsgA/Erm"/>
</dbReference>
<accession>A0A133VJ06</accession>
<dbReference type="NCBIfam" id="TIGR00755">
    <property type="entry name" value="ksgA"/>
    <property type="match status" value="1"/>
</dbReference>
<dbReference type="CDD" id="cd02440">
    <property type="entry name" value="AdoMet_MTases"/>
    <property type="match status" value="1"/>
</dbReference>
<evidence type="ECO:0000259" key="9">
    <source>
        <dbReference type="SMART" id="SM00650"/>
    </source>
</evidence>